<dbReference type="InterPro" id="IPR001509">
    <property type="entry name" value="Epimerase_deHydtase"/>
</dbReference>
<accession>A0A2A2TEN6</accession>
<dbReference type="PANTHER" id="PTHR48079:SF6">
    <property type="entry name" value="NAD(P)-BINDING DOMAIN-CONTAINING PROTEIN-RELATED"/>
    <property type="match status" value="1"/>
</dbReference>
<comment type="caution">
    <text evidence="2">The sequence shown here is derived from an EMBL/GenBank/DDBJ whole genome shotgun (WGS) entry which is preliminary data.</text>
</comment>
<dbReference type="AlphaFoldDB" id="A0A2A2TEN6"/>
<dbReference type="RefSeq" id="WP_095723463.1">
    <property type="nucleotide sequence ID" value="NZ_NTFS01000266.1"/>
</dbReference>
<dbReference type="OrthoDB" id="9807212at2"/>
<organism evidence="2 3">
    <name type="scientific">Brunnivagina elsteri CCALA 953</name>
    <dbReference type="NCBI Taxonomy" id="987040"/>
    <lineage>
        <taxon>Bacteria</taxon>
        <taxon>Bacillati</taxon>
        <taxon>Cyanobacteriota</taxon>
        <taxon>Cyanophyceae</taxon>
        <taxon>Nostocales</taxon>
        <taxon>Calotrichaceae</taxon>
        <taxon>Brunnivagina</taxon>
    </lineage>
</organism>
<name>A0A2A2TEN6_9CYAN</name>
<reference evidence="2 3" key="1">
    <citation type="submission" date="2017-08" db="EMBL/GenBank/DDBJ databases">
        <title>Draft genome sequence of filamentous cyanobacterium Calothrix elsteri CCALA 953.</title>
        <authorList>
            <person name="Gagunashvili A.N."/>
            <person name="Elster J."/>
            <person name="Andresson O.S."/>
        </authorList>
    </citation>
    <scope>NUCLEOTIDE SEQUENCE [LARGE SCALE GENOMIC DNA]</scope>
    <source>
        <strain evidence="2 3">CCALA 953</strain>
    </source>
</reference>
<keyword evidence="3" id="KW-1185">Reference proteome</keyword>
<dbReference type="Pfam" id="PF01370">
    <property type="entry name" value="Epimerase"/>
    <property type="match status" value="1"/>
</dbReference>
<dbReference type="GO" id="GO:0004029">
    <property type="term" value="F:aldehyde dehydrogenase (NAD+) activity"/>
    <property type="evidence" value="ECO:0007669"/>
    <property type="project" value="TreeGrafter"/>
</dbReference>
<dbReference type="SUPFAM" id="SSF51735">
    <property type="entry name" value="NAD(P)-binding Rossmann-fold domains"/>
    <property type="match status" value="1"/>
</dbReference>
<sequence length="358" mass="40144">MKLLITGASGFVGQYVVAEALRKGHQVSAVVRPSSDTKKLHWANHPAVELVRIDLRRKAGIVDAIKDVDAIIHLAAAKEGDFYTRFAGTVIATENLLDAMLEANIMRLINISTFSVYDYLRIPSGTTINENSAIESNPLERDEYAQTKLLQEELVNEFQKNHQSQITTIRPGLIYGRGNTWSSLLGGELAGNVWLRIGGYATMPLTYIENCADAIICAAESEQAIGQTINVIDDNLPNQRTYVKKLKQHEMPIPKTIPVNWTLMRSIAWTMWKYNKVALKSQAKLPGIFNPVILDARFKHFRFTNSRAKEMLNWTPKYSLDVSLDRINSNEDLLQVSQSITEAVKAGIIEEDLCELLT</sequence>
<evidence type="ECO:0000313" key="2">
    <source>
        <dbReference type="EMBL" id="PAX52224.1"/>
    </source>
</evidence>
<feature type="domain" description="NAD-dependent epimerase/dehydratase" evidence="1">
    <location>
        <begin position="4"/>
        <end position="231"/>
    </location>
</feature>
<dbReference type="InterPro" id="IPR051783">
    <property type="entry name" value="NAD(P)-dependent_oxidoreduct"/>
</dbReference>
<proteinExistence type="predicted"/>
<gene>
    <name evidence="2" type="ORF">CK510_20495</name>
</gene>
<dbReference type="PANTHER" id="PTHR48079">
    <property type="entry name" value="PROTEIN YEEZ"/>
    <property type="match status" value="1"/>
</dbReference>
<dbReference type="EMBL" id="NTFS01000266">
    <property type="protein sequence ID" value="PAX52224.1"/>
    <property type="molecule type" value="Genomic_DNA"/>
</dbReference>
<evidence type="ECO:0000313" key="3">
    <source>
        <dbReference type="Proteomes" id="UP000218238"/>
    </source>
</evidence>
<dbReference type="Gene3D" id="3.40.50.720">
    <property type="entry name" value="NAD(P)-binding Rossmann-like Domain"/>
    <property type="match status" value="1"/>
</dbReference>
<dbReference type="GO" id="GO:0005737">
    <property type="term" value="C:cytoplasm"/>
    <property type="evidence" value="ECO:0007669"/>
    <property type="project" value="TreeGrafter"/>
</dbReference>
<protein>
    <submittedName>
        <fullName evidence="2">Epimerase</fullName>
    </submittedName>
</protein>
<dbReference type="InterPro" id="IPR036291">
    <property type="entry name" value="NAD(P)-bd_dom_sf"/>
</dbReference>
<dbReference type="Proteomes" id="UP000218238">
    <property type="component" value="Unassembled WGS sequence"/>
</dbReference>
<evidence type="ECO:0000259" key="1">
    <source>
        <dbReference type="Pfam" id="PF01370"/>
    </source>
</evidence>